<accession>A0ABZ0B766</accession>
<reference evidence="1 2" key="1">
    <citation type="submission" date="2023-09" db="EMBL/GenBank/DDBJ databases">
        <authorList>
            <person name="Rey-Velasco X."/>
        </authorList>
    </citation>
    <scope>NUCLEOTIDE SEQUENCE [LARGE SCALE GENOMIC DNA]</scope>
    <source>
        <strain evidence="1 2">W311</strain>
    </source>
</reference>
<keyword evidence="2" id="KW-1185">Reference proteome</keyword>
<proteinExistence type="predicted"/>
<dbReference type="InterPro" id="IPR036291">
    <property type="entry name" value="NAD(P)-bd_dom_sf"/>
</dbReference>
<dbReference type="InterPro" id="IPR002347">
    <property type="entry name" value="SDR_fam"/>
</dbReference>
<evidence type="ECO:0000313" key="1">
    <source>
        <dbReference type="EMBL" id="WNO52840.1"/>
    </source>
</evidence>
<organism evidence="1 2">
    <name type="scientific">Stakelama saccharophila</name>
    <dbReference type="NCBI Taxonomy" id="3075605"/>
    <lineage>
        <taxon>Bacteria</taxon>
        <taxon>Pseudomonadati</taxon>
        <taxon>Pseudomonadota</taxon>
        <taxon>Alphaproteobacteria</taxon>
        <taxon>Sphingomonadales</taxon>
        <taxon>Sphingomonadaceae</taxon>
        <taxon>Stakelama</taxon>
    </lineage>
</organism>
<dbReference type="Proteomes" id="UP001302249">
    <property type="component" value="Chromosome"/>
</dbReference>
<gene>
    <name evidence="1" type="ORF">RPR59_10260</name>
</gene>
<evidence type="ECO:0000313" key="2">
    <source>
        <dbReference type="Proteomes" id="UP001302249"/>
    </source>
</evidence>
<sequence length="96" mass="10087">MSGRRSDRAAPIAAAGQGIGRASAERFFTEGAHVIAIDRDADRLAELGGGTDAARHARRRYDATGQSPRVFLTGGNVVELGVQDAAAQRRVVVASR</sequence>
<dbReference type="Pfam" id="PF00106">
    <property type="entry name" value="adh_short"/>
    <property type="match status" value="1"/>
</dbReference>
<name>A0ABZ0B766_9SPHN</name>
<dbReference type="SUPFAM" id="SSF51735">
    <property type="entry name" value="NAD(P)-binding Rossmann-fold domains"/>
    <property type="match status" value="1"/>
</dbReference>
<protein>
    <submittedName>
        <fullName evidence="1">SDR family NAD(P)-dependent oxidoreductase</fullName>
    </submittedName>
</protein>
<dbReference type="RefSeq" id="WP_313913689.1">
    <property type="nucleotide sequence ID" value="NZ_CP135076.1"/>
</dbReference>
<dbReference type="Gene3D" id="3.40.50.720">
    <property type="entry name" value="NAD(P)-binding Rossmann-like Domain"/>
    <property type="match status" value="1"/>
</dbReference>
<dbReference type="EMBL" id="CP135076">
    <property type="protein sequence ID" value="WNO52840.1"/>
    <property type="molecule type" value="Genomic_DNA"/>
</dbReference>